<feature type="domain" description="YcxB-like C-terminal" evidence="2">
    <location>
        <begin position="112"/>
        <end position="167"/>
    </location>
</feature>
<reference evidence="3 4" key="1">
    <citation type="submission" date="2020-08" db="EMBL/GenBank/DDBJ databases">
        <title>Genomic Encyclopedia of Type Strains, Phase IV (KMG-IV): sequencing the most valuable type-strain genomes for metagenomic binning, comparative biology and taxonomic classification.</title>
        <authorList>
            <person name="Goeker M."/>
        </authorList>
    </citation>
    <scope>NUCLEOTIDE SEQUENCE [LARGE SCALE GENOMIC DNA]</scope>
    <source>
        <strain evidence="3 4">DSM 26438</strain>
    </source>
</reference>
<gene>
    <name evidence="3" type="ORF">GGQ73_003224</name>
</gene>
<evidence type="ECO:0000313" key="4">
    <source>
        <dbReference type="Proteomes" id="UP000565286"/>
    </source>
</evidence>
<dbReference type="RefSeq" id="WP_174152442.1">
    <property type="nucleotide sequence ID" value="NZ_JACIDV010000009.1"/>
</dbReference>
<feature type="transmembrane region" description="Helical" evidence="1">
    <location>
        <begin position="75"/>
        <end position="98"/>
    </location>
</feature>
<evidence type="ECO:0000259" key="2">
    <source>
        <dbReference type="Pfam" id="PF14317"/>
    </source>
</evidence>
<dbReference type="InterPro" id="IPR025588">
    <property type="entry name" value="YcxB-like_C"/>
</dbReference>
<accession>A0A7W6C7P1</accession>
<keyword evidence="4" id="KW-1185">Reference proteome</keyword>
<evidence type="ECO:0000313" key="3">
    <source>
        <dbReference type="EMBL" id="MBB3947258.1"/>
    </source>
</evidence>
<evidence type="ECO:0000256" key="1">
    <source>
        <dbReference type="SAM" id="Phobius"/>
    </source>
</evidence>
<comment type="caution">
    <text evidence="3">The sequence shown here is derived from an EMBL/GenBank/DDBJ whole genome shotgun (WGS) entry which is preliminary data.</text>
</comment>
<keyword evidence="1" id="KW-0812">Transmembrane</keyword>
<dbReference type="Pfam" id="PF14317">
    <property type="entry name" value="YcxB"/>
    <property type="match status" value="1"/>
</dbReference>
<proteinExistence type="predicted"/>
<dbReference type="AlphaFoldDB" id="A0A7W6C7P1"/>
<dbReference type="EMBL" id="JACIDV010000009">
    <property type="protein sequence ID" value="MBB3947258.1"/>
    <property type="molecule type" value="Genomic_DNA"/>
</dbReference>
<dbReference type="Proteomes" id="UP000565286">
    <property type="component" value="Unassembled WGS sequence"/>
</dbReference>
<keyword evidence="1" id="KW-1133">Transmembrane helix</keyword>
<protein>
    <recommendedName>
        <fullName evidence="2">YcxB-like C-terminal domain-containing protein</fullName>
    </recommendedName>
</protein>
<feature type="transmembrane region" description="Helical" evidence="1">
    <location>
        <begin position="34"/>
        <end position="55"/>
    </location>
</feature>
<organism evidence="3 4">
    <name type="scientific">Rhizobium skierniewicense</name>
    <dbReference type="NCBI Taxonomy" id="984260"/>
    <lineage>
        <taxon>Bacteria</taxon>
        <taxon>Pseudomonadati</taxon>
        <taxon>Pseudomonadota</taxon>
        <taxon>Alphaproteobacteria</taxon>
        <taxon>Hyphomicrobiales</taxon>
        <taxon>Rhizobiaceae</taxon>
        <taxon>Rhizobium/Agrobacterium group</taxon>
        <taxon>Rhizobium</taxon>
    </lineage>
</organism>
<sequence>MDPKERVIEIRYTCTRSDFIAVTRALIRRPFWQTALKLVLFVIAAGNVVAITWLWPVKDGMPTWFAEIYFRYWPFWFLPLLLTVFSGHLAGLMAATVFKTRAAANQEIVVTLSKDGVTARSADINSDISWGGIVKAIETKTHLFLALSKREALILPRRGFPSAGDYAEGLRRIGASLKPSAPFVRHKGLCIIDLKSSEAK</sequence>
<keyword evidence="1" id="KW-0472">Membrane</keyword>
<name>A0A7W6C7P1_9HYPH</name>